<dbReference type="Pfam" id="PF12802">
    <property type="entry name" value="MarR_2"/>
    <property type="match status" value="1"/>
</dbReference>
<dbReference type="InterPro" id="IPR023187">
    <property type="entry name" value="Tscrpt_reg_MarR-type_CS"/>
</dbReference>
<dbReference type="EMBL" id="CACSII010000005">
    <property type="protein sequence ID" value="CAA0097392.1"/>
    <property type="molecule type" value="Genomic_DNA"/>
</dbReference>
<dbReference type="OrthoDB" id="122135at2"/>
<dbReference type="PROSITE" id="PS50995">
    <property type="entry name" value="HTH_MARR_2"/>
    <property type="match status" value="2"/>
</dbReference>
<dbReference type="PROSITE" id="PS01117">
    <property type="entry name" value="HTH_MARR_1"/>
    <property type="match status" value="1"/>
</dbReference>
<dbReference type="Gene3D" id="1.10.10.10">
    <property type="entry name" value="Winged helix-like DNA-binding domain superfamily/Winged helix DNA-binding domain"/>
    <property type="match status" value="2"/>
</dbReference>
<organism evidence="5 7">
    <name type="scientific">BD1-7 clade bacterium</name>
    <dbReference type="NCBI Taxonomy" id="2029982"/>
    <lineage>
        <taxon>Bacteria</taxon>
        <taxon>Pseudomonadati</taxon>
        <taxon>Pseudomonadota</taxon>
        <taxon>Gammaproteobacteria</taxon>
        <taxon>Cellvibrionales</taxon>
        <taxon>Spongiibacteraceae</taxon>
        <taxon>BD1-7 clade</taxon>
    </lineage>
</organism>
<keyword evidence="3" id="KW-0804">Transcription</keyword>
<dbReference type="GO" id="GO:0003700">
    <property type="term" value="F:DNA-binding transcription factor activity"/>
    <property type="evidence" value="ECO:0007669"/>
    <property type="project" value="InterPro"/>
</dbReference>
<evidence type="ECO:0000313" key="5">
    <source>
        <dbReference type="EMBL" id="CAA0097392.1"/>
    </source>
</evidence>
<keyword evidence="1" id="KW-0805">Transcription regulation</keyword>
<name>A0A5S9P283_9GAMM</name>
<evidence type="ECO:0000259" key="4">
    <source>
        <dbReference type="PROSITE" id="PS50995"/>
    </source>
</evidence>
<evidence type="ECO:0000256" key="2">
    <source>
        <dbReference type="ARBA" id="ARBA00023125"/>
    </source>
</evidence>
<dbReference type="SMART" id="SM00347">
    <property type="entry name" value="HTH_MARR"/>
    <property type="match status" value="2"/>
</dbReference>
<dbReference type="Proteomes" id="UP000434580">
    <property type="component" value="Unassembled WGS sequence"/>
</dbReference>
<reference evidence="5 7" key="1">
    <citation type="submission" date="2019-11" db="EMBL/GenBank/DDBJ databases">
        <authorList>
            <person name="Holert J."/>
        </authorList>
    </citation>
    <scope>NUCLEOTIDE SEQUENCE [LARGE SCALE GENOMIC DNA]</scope>
    <source>
        <strain evidence="5">BC5_2</strain>
    </source>
</reference>
<dbReference type="GO" id="GO:0003677">
    <property type="term" value="F:DNA binding"/>
    <property type="evidence" value="ECO:0007669"/>
    <property type="project" value="UniProtKB-KW"/>
</dbReference>
<dbReference type="EMBL" id="CACSII010000018">
    <property type="protein sequence ID" value="CAA0116613.1"/>
    <property type="molecule type" value="Genomic_DNA"/>
</dbReference>
<feature type="domain" description="HTH marR-type" evidence="4">
    <location>
        <begin position="21"/>
        <end position="155"/>
    </location>
</feature>
<dbReference type="InterPro" id="IPR000835">
    <property type="entry name" value="HTH_MarR-typ"/>
</dbReference>
<dbReference type="InterPro" id="IPR036390">
    <property type="entry name" value="WH_DNA-bd_sf"/>
</dbReference>
<accession>A0A5S9P283</accession>
<keyword evidence="2" id="KW-0238">DNA-binding</keyword>
<proteinExistence type="predicted"/>
<dbReference type="InterPro" id="IPR036388">
    <property type="entry name" value="WH-like_DNA-bd_sf"/>
</dbReference>
<dbReference type="PANTHER" id="PTHR42756">
    <property type="entry name" value="TRANSCRIPTIONAL REGULATOR, MARR"/>
    <property type="match status" value="1"/>
</dbReference>
<dbReference type="PANTHER" id="PTHR42756:SF1">
    <property type="entry name" value="TRANSCRIPTIONAL REPRESSOR OF EMRAB OPERON"/>
    <property type="match status" value="1"/>
</dbReference>
<evidence type="ECO:0000313" key="7">
    <source>
        <dbReference type="Proteomes" id="UP000434580"/>
    </source>
</evidence>
<dbReference type="PRINTS" id="PR00598">
    <property type="entry name" value="HTHMARR"/>
</dbReference>
<gene>
    <name evidence="5" type="primary">slyA_2</name>
    <name evidence="6" type="synonym">slyA_1</name>
    <name evidence="6" type="ORF">DPBNPPHM_02104</name>
    <name evidence="5" type="ORF">DPBNPPHM_03524</name>
</gene>
<protein>
    <submittedName>
        <fullName evidence="5">Transcriptional regulator SlyA</fullName>
    </submittedName>
</protein>
<dbReference type="SUPFAM" id="SSF46785">
    <property type="entry name" value="Winged helix' DNA-binding domain"/>
    <property type="match status" value="2"/>
</dbReference>
<evidence type="ECO:0000313" key="6">
    <source>
        <dbReference type="EMBL" id="CAA0116613.1"/>
    </source>
</evidence>
<evidence type="ECO:0000256" key="3">
    <source>
        <dbReference type="ARBA" id="ARBA00023163"/>
    </source>
</evidence>
<sequence length="369" mass="41283">MRRFAYNAPMTSTTTAPTLKANLLYPQLMQVSRAMEARLMHRMSINGHADLTMNLGPPLMLIATGRFRLNTLASKLGMSNQQCNQSLKPIERLGLIERQSDPSDARAKIIVLSEKGTRLITDAIDGIFNINNELEETIGSEVMFRLTDAANALCQQANLIGNVEHRIPFAGLAGISSRYLEKRLMELTKQQGHKHLQMSFSQVLGYMPVEQHIGITISELALQNKVSIQAISRIANELEGLGYVARVTDNHDKRVRRLQLTERGLVLMQDAVRSTQKLDAELLDMLGEKNKTALEEGMSALYRIMLKPELSDHDEDNPQLAVLLDYIRGYAKNPTHIHNSHLERQLMANINDAQLAALQGIITRLGEKA</sequence>
<feature type="domain" description="HTH marR-type" evidence="4">
    <location>
        <begin position="166"/>
        <end position="306"/>
    </location>
</feature>
<evidence type="ECO:0000256" key="1">
    <source>
        <dbReference type="ARBA" id="ARBA00023015"/>
    </source>
</evidence>
<dbReference type="AlphaFoldDB" id="A0A5S9P283"/>